<reference evidence="1" key="1">
    <citation type="submission" date="2021-03" db="EMBL/GenBank/DDBJ databases">
        <title>Draft genome sequence of rust myrtle Austropuccinia psidii MF-1, a brazilian biotype.</title>
        <authorList>
            <person name="Quecine M.C."/>
            <person name="Pachon D.M.R."/>
            <person name="Bonatelli M.L."/>
            <person name="Correr F.H."/>
            <person name="Franceschini L.M."/>
            <person name="Leite T.F."/>
            <person name="Margarido G.R.A."/>
            <person name="Almeida C.A."/>
            <person name="Ferrarezi J.A."/>
            <person name="Labate C.A."/>
        </authorList>
    </citation>
    <scope>NUCLEOTIDE SEQUENCE</scope>
    <source>
        <strain evidence="1">MF-1</strain>
    </source>
</reference>
<gene>
    <name evidence="1" type="ORF">O181_014671</name>
</gene>
<dbReference type="EMBL" id="AVOT02003935">
    <property type="protein sequence ID" value="MBW0474956.1"/>
    <property type="molecule type" value="Genomic_DNA"/>
</dbReference>
<keyword evidence="2" id="KW-1185">Reference proteome</keyword>
<evidence type="ECO:0000313" key="2">
    <source>
        <dbReference type="Proteomes" id="UP000765509"/>
    </source>
</evidence>
<name>A0A9Q3GPC4_9BASI</name>
<dbReference type="Proteomes" id="UP000765509">
    <property type="component" value="Unassembled WGS sequence"/>
</dbReference>
<sequence>MSIPHYPSMHIFICQHFSNQKKSSPGGDRQGFSFTPFQYKQHIDKLKYAIEPKAIPNIATLAFGSECWKILLDQIFPNYYSQLTQSTFTTPLGLNLTALKPYWGSQNLPPQDLGMIIFAIVSLRYIIPHRASHIPPRPEPTYKVRYLKLRWTLHSQIPYTSRSQYHI</sequence>
<accession>A0A9Q3GPC4</accession>
<evidence type="ECO:0000313" key="1">
    <source>
        <dbReference type="EMBL" id="MBW0474956.1"/>
    </source>
</evidence>
<comment type="caution">
    <text evidence="1">The sequence shown here is derived from an EMBL/GenBank/DDBJ whole genome shotgun (WGS) entry which is preliminary data.</text>
</comment>
<proteinExistence type="predicted"/>
<protein>
    <submittedName>
        <fullName evidence="1">Uncharacterized protein</fullName>
    </submittedName>
</protein>
<organism evidence="1 2">
    <name type="scientific">Austropuccinia psidii MF-1</name>
    <dbReference type="NCBI Taxonomy" id="1389203"/>
    <lineage>
        <taxon>Eukaryota</taxon>
        <taxon>Fungi</taxon>
        <taxon>Dikarya</taxon>
        <taxon>Basidiomycota</taxon>
        <taxon>Pucciniomycotina</taxon>
        <taxon>Pucciniomycetes</taxon>
        <taxon>Pucciniales</taxon>
        <taxon>Sphaerophragmiaceae</taxon>
        <taxon>Austropuccinia</taxon>
    </lineage>
</organism>
<dbReference type="AlphaFoldDB" id="A0A9Q3GPC4"/>